<dbReference type="Proteomes" id="UP000309667">
    <property type="component" value="Unassembled WGS sequence"/>
</dbReference>
<evidence type="ECO:0000313" key="1">
    <source>
        <dbReference type="EMBL" id="THV12581.1"/>
    </source>
</evidence>
<reference evidence="1 2" key="1">
    <citation type="submission" date="2019-04" db="EMBL/GenBank/DDBJ databases">
        <title>Genome sequence of strain 7209-2.</title>
        <authorList>
            <person name="Gao J."/>
            <person name="Sun J."/>
        </authorList>
    </citation>
    <scope>NUCLEOTIDE SEQUENCE [LARGE SCALE GENOMIC DNA]</scope>
    <source>
        <strain evidence="1 2">7209-2</strain>
    </source>
</reference>
<comment type="caution">
    <text evidence="1">The sequence shown here is derived from an EMBL/GenBank/DDBJ whole genome shotgun (WGS) entry which is preliminary data.</text>
</comment>
<organism evidence="1 2">
    <name type="scientific">Rhizobium rhizophilum</name>
    <dbReference type="NCBI Taxonomy" id="1850373"/>
    <lineage>
        <taxon>Bacteria</taxon>
        <taxon>Pseudomonadati</taxon>
        <taxon>Pseudomonadota</taxon>
        <taxon>Alphaproteobacteria</taxon>
        <taxon>Hyphomicrobiales</taxon>
        <taxon>Rhizobiaceae</taxon>
        <taxon>Rhizobium/Agrobacterium group</taxon>
        <taxon>Rhizobium</taxon>
    </lineage>
</organism>
<gene>
    <name evidence="1" type="ORF">E9677_17685</name>
</gene>
<protein>
    <submittedName>
        <fullName evidence="1">Uncharacterized protein</fullName>
    </submittedName>
</protein>
<name>A0ABY2QS59_9HYPH</name>
<keyword evidence="2" id="KW-1185">Reference proteome</keyword>
<accession>A0ABY2QS59</accession>
<dbReference type="EMBL" id="STGT01000004">
    <property type="protein sequence ID" value="THV12581.1"/>
    <property type="molecule type" value="Genomic_DNA"/>
</dbReference>
<sequence>MKQVFRQKPFLVLGLPMAVTALTIGLLFGALFLSAAKSDQAAIQRQRGLLNLVVGNLEEEVAHNQESATAVRYLDGVLLSELGRNYQFQDLAFTRSSTLAADVSRVPSASQIR</sequence>
<evidence type="ECO:0000313" key="2">
    <source>
        <dbReference type="Proteomes" id="UP000309667"/>
    </source>
</evidence>
<dbReference type="RefSeq" id="WP_136559371.1">
    <property type="nucleotide sequence ID" value="NZ_STGT01000004.1"/>
</dbReference>
<proteinExistence type="predicted"/>